<evidence type="ECO:0000259" key="5">
    <source>
        <dbReference type="PROSITE" id="PS50975"/>
    </source>
</evidence>
<dbReference type="GO" id="GO:0016874">
    <property type="term" value="F:ligase activity"/>
    <property type="evidence" value="ECO:0007669"/>
    <property type="project" value="UniProtKB-KW"/>
</dbReference>
<dbReference type="PANTHER" id="PTHR43585:SF2">
    <property type="entry name" value="ATP-GRASP ENZYME FSQD"/>
    <property type="match status" value="1"/>
</dbReference>
<dbReference type="PROSITE" id="PS50975">
    <property type="entry name" value="ATP_GRASP"/>
    <property type="match status" value="1"/>
</dbReference>
<dbReference type="Pfam" id="PF18603">
    <property type="entry name" value="LAL_C2"/>
    <property type="match status" value="1"/>
</dbReference>
<organism evidence="6 7">
    <name type="scientific">Gaiella occulta</name>
    <dbReference type="NCBI Taxonomy" id="1002870"/>
    <lineage>
        <taxon>Bacteria</taxon>
        <taxon>Bacillati</taxon>
        <taxon>Actinomycetota</taxon>
        <taxon>Thermoleophilia</taxon>
        <taxon>Gaiellales</taxon>
        <taxon>Gaiellaceae</taxon>
        <taxon>Gaiella</taxon>
    </lineage>
</organism>
<dbReference type="RefSeq" id="WP_181813513.1">
    <property type="nucleotide sequence ID" value="NZ_QQZY01000004.1"/>
</dbReference>
<dbReference type="SUPFAM" id="SSF52440">
    <property type="entry name" value="PreATP-grasp domain"/>
    <property type="match status" value="1"/>
</dbReference>
<reference evidence="6 7" key="1">
    <citation type="submission" date="2018-07" db="EMBL/GenBank/DDBJ databases">
        <title>High-quality-draft genome sequence of Gaiella occulta.</title>
        <authorList>
            <person name="Severino R."/>
            <person name="Froufe H.J.C."/>
            <person name="Rainey F.A."/>
            <person name="Barroso C."/>
            <person name="Albuquerque L."/>
            <person name="Lobo-Da-Cunha A."/>
            <person name="Da Costa M.S."/>
            <person name="Egas C."/>
        </authorList>
    </citation>
    <scope>NUCLEOTIDE SEQUENCE [LARGE SCALE GENOMIC DNA]</scope>
    <source>
        <strain evidence="6 7">F2-233</strain>
    </source>
</reference>
<keyword evidence="2 4" id="KW-0547">Nucleotide-binding</keyword>
<dbReference type="GO" id="GO:0005524">
    <property type="term" value="F:ATP binding"/>
    <property type="evidence" value="ECO:0007669"/>
    <property type="project" value="UniProtKB-UniRule"/>
</dbReference>
<dbReference type="Gene3D" id="3.30.470.20">
    <property type="entry name" value="ATP-grasp fold, B domain"/>
    <property type="match status" value="1"/>
</dbReference>
<dbReference type="GO" id="GO:0046872">
    <property type="term" value="F:metal ion binding"/>
    <property type="evidence" value="ECO:0007669"/>
    <property type="project" value="InterPro"/>
</dbReference>
<evidence type="ECO:0000313" key="7">
    <source>
        <dbReference type="Proteomes" id="UP000254134"/>
    </source>
</evidence>
<dbReference type="InterPro" id="IPR016185">
    <property type="entry name" value="PreATP-grasp_dom_sf"/>
</dbReference>
<dbReference type="EMBL" id="QQZY01000004">
    <property type="protein sequence ID" value="RDI74251.1"/>
    <property type="molecule type" value="Genomic_DNA"/>
</dbReference>
<dbReference type="SUPFAM" id="SSF56059">
    <property type="entry name" value="Glutathione synthetase ATP-binding domain-like"/>
    <property type="match status" value="1"/>
</dbReference>
<dbReference type="AlphaFoldDB" id="A0A7M2YVU3"/>
<evidence type="ECO:0000256" key="3">
    <source>
        <dbReference type="ARBA" id="ARBA00022840"/>
    </source>
</evidence>
<evidence type="ECO:0000256" key="1">
    <source>
        <dbReference type="ARBA" id="ARBA00022598"/>
    </source>
</evidence>
<dbReference type="InterPro" id="IPR011761">
    <property type="entry name" value="ATP-grasp"/>
</dbReference>
<keyword evidence="1" id="KW-0436">Ligase</keyword>
<dbReference type="InterPro" id="IPR040570">
    <property type="entry name" value="LAL_C2"/>
</dbReference>
<reference evidence="7" key="2">
    <citation type="journal article" date="2019" name="MicrobiologyOpen">
        <title>High-quality draft genome sequence of Gaiella occulta isolated from a 150 meter deep mineral water borehole and comparison with the genome sequences of other deep-branching lineages of the phylum Actinobacteria.</title>
        <authorList>
            <person name="Severino R."/>
            <person name="Froufe H.J.C."/>
            <person name="Barroso C."/>
            <person name="Albuquerque L."/>
            <person name="Lobo-da-Cunha A."/>
            <person name="da Costa M.S."/>
            <person name="Egas C."/>
        </authorList>
    </citation>
    <scope>NUCLEOTIDE SEQUENCE [LARGE SCALE GENOMIC DNA]</scope>
    <source>
        <strain evidence="7">F2-233</strain>
    </source>
</reference>
<accession>A0A7M2YVU3</accession>
<keyword evidence="3 4" id="KW-0067">ATP-binding</keyword>
<proteinExistence type="predicted"/>
<comment type="caution">
    <text evidence="6">The sequence shown here is derived from an EMBL/GenBank/DDBJ whole genome shotgun (WGS) entry which is preliminary data.</text>
</comment>
<sequence>MAERPRSRRPRLLVLGAGAAQLGLLEAARARGVHVIAADRDPQAPGFALADERALISSEDEQAIERLARARDVDGLVSPGADWPVGIAARVAAHLGLPHPIDGAAAVLATTKTRQRERLAAAGVPQPRTFAAGDPEIAFPCVVKAPDRQGQRGLTLVRERSALAAAIEAAVAESRGGSALVEELVDGPEVTVNAVSVDGRFVPLTVTDRLTAEPPAFGVALAHAWPSAIDERPPIEVAREAATALGVRNGPTYTQIRVGADGPKVVEVAARLGGGHDAELCRAAVGVDLNDLAVSFALGEPPTASGSDPQALPSVGGACVLFLVAPEGVLRAVEGVEAAEAVEGVEWVRTYRRPGWRFGPLRRGADRAGAVLAVGADRDDALGRARRAAQALRFLVDADAS</sequence>
<dbReference type="InterPro" id="IPR052032">
    <property type="entry name" value="ATP-dep_AA_Ligase"/>
</dbReference>
<dbReference type="PANTHER" id="PTHR43585">
    <property type="entry name" value="FUMIPYRROLE BIOSYNTHESIS PROTEIN C"/>
    <property type="match status" value="1"/>
</dbReference>
<protein>
    <submittedName>
        <fullName evidence="6">ATP-grasp domain</fullName>
    </submittedName>
</protein>
<feature type="domain" description="ATP-grasp" evidence="5">
    <location>
        <begin position="116"/>
        <end position="298"/>
    </location>
</feature>
<evidence type="ECO:0000256" key="4">
    <source>
        <dbReference type="PROSITE-ProRule" id="PRU00409"/>
    </source>
</evidence>
<evidence type="ECO:0000313" key="6">
    <source>
        <dbReference type="EMBL" id="RDI74251.1"/>
    </source>
</evidence>
<dbReference type="Proteomes" id="UP000254134">
    <property type="component" value="Unassembled WGS sequence"/>
</dbReference>
<dbReference type="Pfam" id="PF13535">
    <property type="entry name" value="ATP-grasp_4"/>
    <property type="match status" value="1"/>
</dbReference>
<keyword evidence="7" id="KW-1185">Reference proteome</keyword>
<dbReference type="Gene3D" id="3.40.50.20">
    <property type="match status" value="1"/>
</dbReference>
<name>A0A7M2YVU3_9ACTN</name>
<gene>
    <name evidence="6" type="ORF">Gocc_1827</name>
</gene>
<evidence type="ECO:0000256" key="2">
    <source>
        <dbReference type="ARBA" id="ARBA00022741"/>
    </source>
</evidence>